<dbReference type="STRING" id="399739.Pmen_1789"/>
<dbReference type="GO" id="GO:0090313">
    <property type="term" value="P:regulation of protein targeting to membrane"/>
    <property type="evidence" value="ECO:0007669"/>
    <property type="project" value="TreeGrafter"/>
</dbReference>
<dbReference type="PANTHER" id="PTHR30441">
    <property type="entry name" value="DUF748 DOMAIN-CONTAINING PROTEIN"/>
    <property type="match status" value="1"/>
</dbReference>
<proteinExistence type="predicted"/>
<dbReference type="eggNOG" id="COG2982">
    <property type="taxonomic scope" value="Bacteria"/>
</dbReference>
<protein>
    <recommendedName>
        <fullName evidence="2">DUF748 domain-containing protein</fullName>
    </recommendedName>
</protein>
<dbReference type="InterPro" id="IPR008023">
    <property type="entry name" value="DUF748"/>
</dbReference>
<dbReference type="AlphaFoldDB" id="A4XT87"/>
<dbReference type="PANTHER" id="PTHR30441:SF8">
    <property type="entry name" value="DUF748 DOMAIN-CONTAINING PROTEIN"/>
    <property type="match status" value="1"/>
</dbReference>
<evidence type="ECO:0000313" key="1">
    <source>
        <dbReference type="EMBL" id="ABP84553.1"/>
    </source>
</evidence>
<dbReference type="GO" id="GO:0005886">
    <property type="term" value="C:plasma membrane"/>
    <property type="evidence" value="ECO:0007669"/>
    <property type="project" value="TreeGrafter"/>
</dbReference>
<name>A4XT87_ECTM1</name>
<evidence type="ECO:0008006" key="2">
    <source>
        <dbReference type="Google" id="ProtNLM"/>
    </source>
</evidence>
<reference evidence="1" key="1">
    <citation type="submission" date="2007-04" db="EMBL/GenBank/DDBJ databases">
        <title>Complete sequence of Pseudomonas mendocina ymp.</title>
        <authorList>
            <consortium name="US DOE Joint Genome Institute"/>
            <person name="Copeland A."/>
            <person name="Lucas S."/>
            <person name="Lapidus A."/>
            <person name="Barry K."/>
            <person name="Glavina del Rio T."/>
            <person name="Dalin E."/>
            <person name="Tice H."/>
            <person name="Pitluck S."/>
            <person name="Kiss H."/>
            <person name="Brettin T."/>
            <person name="Detter J.C."/>
            <person name="Bruce D."/>
            <person name="Han C."/>
            <person name="Schmutz J."/>
            <person name="Larimer F."/>
            <person name="Land M."/>
            <person name="Hauser L."/>
            <person name="Kyrpides N."/>
            <person name="Mikhailova N."/>
            <person name="Hersman L."/>
            <person name="Dubois J."/>
            <person name="Maurice P."/>
            <person name="Richardson P."/>
        </authorList>
    </citation>
    <scope>NUCLEOTIDE SEQUENCE [LARGE SCALE GENOMIC DNA]</scope>
    <source>
        <strain evidence="1">Ymp</strain>
    </source>
</reference>
<accession>A4XT87</accession>
<gene>
    <name evidence="1" type="ordered locus">Pmen_1789</name>
</gene>
<dbReference type="EMBL" id="CP000680">
    <property type="protein sequence ID" value="ABP84553.1"/>
    <property type="molecule type" value="Genomic_DNA"/>
</dbReference>
<organism evidence="1">
    <name type="scientific">Ectopseudomonas mendocina (strain ymp)</name>
    <name type="common">Pseudomonas mendocina</name>
    <dbReference type="NCBI Taxonomy" id="399739"/>
    <lineage>
        <taxon>Bacteria</taxon>
        <taxon>Pseudomonadati</taxon>
        <taxon>Pseudomonadota</taxon>
        <taxon>Gammaproteobacteria</taxon>
        <taxon>Pseudomonadales</taxon>
        <taxon>Pseudomonadaceae</taxon>
        <taxon>Ectopseudomonas</taxon>
    </lineage>
</organism>
<dbReference type="HOGENOM" id="CLU_056895_0_0_6"/>
<dbReference type="KEGG" id="pmy:Pmen_1789"/>
<sequence length="364" mass="41454">MDCPMKRRYSWPIRAVLVALLLVLAAQLTLPWLIRDYLNDKLADMGDYQGQISDIDLAWWRGAYRINGLSIVKVTGDVPVPLLDAPLIDISVSWPPLWRERAVVAEVYFERPQLNFVDGGENEQADQTGAGTDWRDQLNKLLPITLNELRVIDGRITFHNFTTSPKVELSADEVNASLYNLTNVGDEPGDRVAHFEGRALLLEHAPLEAEATFDPFEQFEDFELRLRARDIDLTRFNDFARAYGRFDFKRGSGDLVIEASADDAQLSGYIKPLLREVEVFDWEQDVEDEDKGVLRSLWEALVGGGETLLKNQRRDQFATRVELSGNVHDQEVSAFQAFLEILRNGFVEAFDPRFERPPPQQDDA</sequence>
<dbReference type="InterPro" id="IPR052894">
    <property type="entry name" value="AsmA-related"/>
</dbReference>
<dbReference type="Pfam" id="PF05359">
    <property type="entry name" value="DUF748"/>
    <property type="match status" value="1"/>
</dbReference>